<dbReference type="EMBL" id="MGGL01000019">
    <property type="protein sequence ID" value="OGM25818.1"/>
    <property type="molecule type" value="Genomic_DNA"/>
</dbReference>
<proteinExistence type="predicted"/>
<name>A0A1F7YGT1_9BACT</name>
<dbReference type="Proteomes" id="UP000179221">
    <property type="component" value="Unassembled WGS sequence"/>
</dbReference>
<sequence>MGLIITFLAAAFLIAGVVRGSFVNKRANEELPFPTPVSQEVEGSTDDRDVPYYDDDKEEDEVIETITPFIPTPTVSDSQTSDSSATNAYIYPNSTVLSTTANSIELSSTSDPGDITNWYKKLFEEKHFKARSFAQTNTNGHVLNKLAGAGGSLDLEVEIEKKPNEKITVIKVTY</sequence>
<organism evidence="1 2">
    <name type="scientific">Candidatus Woesebacteria bacterium RIFCSPHIGHO2_01_FULL_40_22</name>
    <dbReference type="NCBI Taxonomy" id="1802499"/>
    <lineage>
        <taxon>Bacteria</taxon>
        <taxon>Candidatus Woeseibacteriota</taxon>
    </lineage>
</organism>
<evidence type="ECO:0000313" key="2">
    <source>
        <dbReference type="Proteomes" id="UP000179221"/>
    </source>
</evidence>
<comment type="caution">
    <text evidence="1">The sequence shown here is derived from an EMBL/GenBank/DDBJ whole genome shotgun (WGS) entry which is preliminary data.</text>
</comment>
<dbReference type="AlphaFoldDB" id="A0A1F7YGT1"/>
<accession>A0A1F7YGT1</accession>
<evidence type="ECO:0000313" key="1">
    <source>
        <dbReference type="EMBL" id="OGM25818.1"/>
    </source>
</evidence>
<protein>
    <submittedName>
        <fullName evidence="1">Uncharacterized protein</fullName>
    </submittedName>
</protein>
<reference evidence="1 2" key="1">
    <citation type="journal article" date="2016" name="Nat. Commun.">
        <title>Thousands of microbial genomes shed light on interconnected biogeochemical processes in an aquifer system.</title>
        <authorList>
            <person name="Anantharaman K."/>
            <person name="Brown C.T."/>
            <person name="Hug L.A."/>
            <person name="Sharon I."/>
            <person name="Castelle C.J."/>
            <person name="Probst A.J."/>
            <person name="Thomas B.C."/>
            <person name="Singh A."/>
            <person name="Wilkins M.J."/>
            <person name="Karaoz U."/>
            <person name="Brodie E.L."/>
            <person name="Williams K.H."/>
            <person name="Hubbard S.S."/>
            <person name="Banfield J.F."/>
        </authorList>
    </citation>
    <scope>NUCLEOTIDE SEQUENCE [LARGE SCALE GENOMIC DNA]</scope>
</reference>
<gene>
    <name evidence="1" type="ORF">A2628_00675</name>
</gene>